<dbReference type="VEuPathDB" id="FungiDB:RhiirFUN_004086"/>
<proteinExistence type="predicted"/>
<accession>U9SY11</accession>
<dbReference type="AlphaFoldDB" id="U9SY11"/>
<gene>
    <name evidence="1" type="ORF">GLOINDRAFT_88223</name>
</gene>
<sequence>MLNISINNLLLKRNEMIYASPADDCTLLNDLKRKNLIRVGIFMKDCLDSGIENDADLNILRFNGFMSTQWTLYDRSHLKNVYDDPYRLMESARDFCKSFDTLYSKLRNITNTFGTPKFNQLVRRNETVIGAVWFRKLSTNLHVLLAARTMNISLQTGKFDRDSTEAAHHLPIFRHKKLLFRINQSSVLPIFCLNQLTSSKRHLIQWQQYKKLVNLSAKGVKAKWYHKLLECYVIADQTNQVNIGYCVD</sequence>
<organism evidence="1">
    <name type="scientific">Rhizophagus irregularis (strain DAOM 181602 / DAOM 197198 / MUCL 43194)</name>
    <name type="common">Arbuscular mycorrhizal fungus</name>
    <name type="synonym">Glomus intraradices</name>
    <dbReference type="NCBI Taxonomy" id="747089"/>
    <lineage>
        <taxon>Eukaryota</taxon>
        <taxon>Fungi</taxon>
        <taxon>Fungi incertae sedis</taxon>
        <taxon>Mucoromycota</taxon>
        <taxon>Glomeromycotina</taxon>
        <taxon>Glomeromycetes</taxon>
        <taxon>Glomerales</taxon>
        <taxon>Glomeraceae</taxon>
        <taxon>Rhizophagus</taxon>
    </lineage>
</organism>
<protein>
    <submittedName>
        <fullName evidence="1">Uncharacterized protein</fullName>
    </submittedName>
</protein>
<reference evidence="1" key="1">
    <citation type="submission" date="2013-07" db="EMBL/GenBank/DDBJ databases">
        <title>The genome of an arbuscular mycorrhizal fungus provides insights into the evolution of the oldest plant symbiosis.</title>
        <authorList>
            <consortium name="DOE Joint Genome Institute"/>
            <person name="Tisserant E."/>
            <person name="Malbreil M."/>
            <person name="Kuo A."/>
            <person name="Kohler A."/>
            <person name="Symeonidi A."/>
            <person name="Balestrini R."/>
            <person name="Charron P."/>
            <person name="Duensing N."/>
            <person name="Frei-dit-Frey N."/>
            <person name="Gianinazzi-Pearson V."/>
            <person name="Gilbert B."/>
            <person name="Handa Y."/>
            <person name="Hijri M."/>
            <person name="Kaul R."/>
            <person name="Kawaguchi M."/>
            <person name="Krajinski F."/>
            <person name="Lammers P."/>
            <person name="Lapierre D."/>
            <person name="Masclaux F.G."/>
            <person name="Murat C."/>
            <person name="Morin E."/>
            <person name="Ndikumana S."/>
            <person name="Pagni M."/>
            <person name="Petitpierre D."/>
            <person name="Requena N."/>
            <person name="Rosikiewicz P."/>
            <person name="Riley R."/>
            <person name="Saito K."/>
            <person name="San Clemente H."/>
            <person name="Shapiro H."/>
            <person name="van Tuinen D."/>
            <person name="Becard G."/>
            <person name="Bonfante P."/>
            <person name="Paszkowski U."/>
            <person name="Shachar-Hill Y."/>
            <person name="Young J.P."/>
            <person name="Sanders I.R."/>
            <person name="Henrissat B."/>
            <person name="Rensing S.A."/>
            <person name="Grigoriev I.V."/>
            <person name="Corradi N."/>
            <person name="Roux C."/>
            <person name="Martin F."/>
        </authorList>
    </citation>
    <scope>NUCLEOTIDE SEQUENCE</scope>
    <source>
        <strain evidence="1">DAOM 197198</strain>
    </source>
</reference>
<name>U9SY11_RHIID</name>
<dbReference type="HOGENOM" id="CLU_1120633_0_0_1"/>
<dbReference type="EMBL" id="KI298370">
    <property type="protein sequence ID" value="ERZ98952.1"/>
    <property type="molecule type" value="Genomic_DNA"/>
</dbReference>
<evidence type="ECO:0000313" key="1">
    <source>
        <dbReference type="EMBL" id="ERZ98952.1"/>
    </source>
</evidence>